<dbReference type="InterPro" id="IPR015943">
    <property type="entry name" value="WD40/YVTN_repeat-like_dom_sf"/>
</dbReference>
<comment type="caution">
    <text evidence="7">The sequence shown here is derived from an EMBL/GenBank/DDBJ whole genome shotgun (WGS) entry which is preliminary data.</text>
</comment>
<dbReference type="SMART" id="SM00320">
    <property type="entry name" value="WD40"/>
    <property type="match status" value="5"/>
</dbReference>
<reference evidence="7 8" key="1">
    <citation type="submission" date="2013-11" db="EMBL/GenBank/DDBJ databases">
        <title>The Genome Sequence of Phytophthora parasitica P10297.</title>
        <authorList>
            <consortium name="The Broad Institute Genomics Platform"/>
            <person name="Russ C."/>
            <person name="Tyler B."/>
            <person name="Panabieres F."/>
            <person name="Shan W."/>
            <person name="Tripathy S."/>
            <person name="Grunwald N."/>
            <person name="Machado M."/>
            <person name="Johnson C.S."/>
            <person name="Walker B."/>
            <person name="Young S.K."/>
            <person name="Zeng Q."/>
            <person name="Gargeya S."/>
            <person name="Fitzgerald M."/>
            <person name="Haas B."/>
            <person name="Abouelleil A."/>
            <person name="Allen A.W."/>
            <person name="Alvarado L."/>
            <person name="Arachchi H.M."/>
            <person name="Berlin A.M."/>
            <person name="Chapman S.B."/>
            <person name="Gainer-Dewar J."/>
            <person name="Goldberg J."/>
            <person name="Griggs A."/>
            <person name="Gujja S."/>
            <person name="Hansen M."/>
            <person name="Howarth C."/>
            <person name="Imamovic A."/>
            <person name="Ireland A."/>
            <person name="Larimer J."/>
            <person name="McCowan C."/>
            <person name="Murphy C."/>
            <person name="Pearson M."/>
            <person name="Poon T.W."/>
            <person name="Priest M."/>
            <person name="Roberts A."/>
            <person name="Saif S."/>
            <person name="Shea T."/>
            <person name="Sisk P."/>
            <person name="Sykes S."/>
            <person name="Wortman J."/>
            <person name="Nusbaum C."/>
            <person name="Birren B."/>
        </authorList>
    </citation>
    <scope>NUCLEOTIDE SEQUENCE [LARGE SCALE GENOMIC DNA]</scope>
    <source>
        <strain evidence="7 8">P10297</strain>
    </source>
</reference>
<dbReference type="Gene3D" id="2.130.10.10">
    <property type="entry name" value="YVTN repeat-like/Quinoprotein amine dehydrogenase"/>
    <property type="match status" value="2"/>
</dbReference>
<protein>
    <recommendedName>
        <fullName evidence="6">EML-like second beta-propeller domain-containing protein</fullName>
    </recommendedName>
</protein>
<evidence type="ECO:0000256" key="2">
    <source>
        <dbReference type="ARBA" id="ARBA00022737"/>
    </source>
</evidence>
<evidence type="ECO:0000313" key="8">
    <source>
        <dbReference type="Proteomes" id="UP000018948"/>
    </source>
</evidence>
<dbReference type="InterPro" id="IPR011047">
    <property type="entry name" value="Quinoprotein_ADH-like_sf"/>
</dbReference>
<evidence type="ECO:0000313" key="7">
    <source>
        <dbReference type="EMBL" id="ETP54663.1"/>
    </source>
</evidence>
<keyword evidence="5" id="KW-1133">Transmembrane helix</keyword>
<keyword evidence="1 3" id="KW-0853">WD repeat</keyword>
<dbReference type="InterPro" id="IPR001680">
    <property type="entry name" value="WD40_rpt"/>
</dbReference>
<evidence type="ECO:0000256" key="3">
    <source>
        <dbReference type="PROSITE-ProRule" id="PRU00221"/>
    </source>
</evidence>
<dbReference type="InterPro" id="IPR055442">
    <property type="entry name" value="Beta-prop_EML-like_2nd"/>
</dbReference>
<keyword evidence="5" id="KW-0812">Transmembrane</keyword>
<dbReference type="PANTHER" id="PTHR13720:SF33">
    <property type="entry name" value="HELP DOMAIN-CONTAINING PROTEIN"/>
    <property type="match status" value="1"/>
</dbReference>
<feature type="region of interest" description="Disordered" evidence="4">
    <location>
        <begin position="1"/>
        <end position="23"/>
    </location>
</feature>
<dbReference type="Pfam" id="PF23414">
    <property type="entry name" value="Beta-prop_EML_2"/>
    <property type="match status" value="1"/>
</dbReference>
<name>W3A4Y0_PHYNI</name>
<feature type="non-terminal residue" evidence="7">
    <location>
        <position position="1"/>
    </location>
</feature>
<evidence type="ECO:0000256" key="5">
    <source>
        <dbReference type="SAM" id="Phobius"/>
    </source>
</evidence>
<feature type="repeat" description="WD" evidence="3">
    <location>
        <begin position="345"/>
        <end position="384"/>
    </location>
</feature>
<proteinExistence type="predicted"/>
<keyword evidence="5" id="KW-0472">Membrane</keyword>
<dbReference type="EMBL" id="ANIY01000143">
    <property type="protein sequence ID" value="ETP54663.1"/>
    <property type="molecule type" value="Genomic_DNA"/>
</dbReference>
<organism evidence="7 8">
    <name type="scientific">Phytophthora nicotianae P10297</name>
    <dbReference type="NCBI Taxonomy" id="1317064"/>
    <lineage>
        <taxon>Eukaryota</taxon>
        <taxon>Sar</taxon>
        <taxon>Stramenopiles</taxon>
        <taxon>Oomycota</taxon>
        <taxon>Peronosporomycetes</taxon>
        <taxon>Peronosporales</taxon>
        <taxon>Peronosporaceae</taxon>
        <taxon>Phytophthora</taxon>
    </lineage>
</organism>
<dbReference type="SUPFAM" id="SSF50998">
    <property type="entry name" value="Quinoprotein alcohol dehydrogenase-like"/>
    <property type="match status" value="1"/>
</dbReference>
<keyword evidence="2" id="KW-0677">Repeat</keyword>
<feature type="transmembrane region" description="Helical" evidence="5">
    <location>
        <begin position="32"/>
        <end position="52"/>
    </location>
</feature>
<feature type="domain" description="EML-like second beta-propeller" evidence="6">
    <location>
        <begin position="103"/>
        <end position="379"/>
    </location>
</feature>
<dbReference type="PROSITE" id="PS50082">
    <property type="entry name" value="WD_REPEATS_2"/>
    <property type="match status" value="1"/>
</dbReference>
<dbReference type="GO" id="GO:0008017">
    <property type="term" value="F:microtubule binding"/>
    <property type="evidence" value="ECO:0007669"/>
    <property type="project" value="TreeGrafter"/>
</dbReference>
<evidence type="ECO:0000256" key="4">
    <source>
        <dbReference type="SAM" id="MobiDB-lite"/>
    </source>
</evidence>
<sequence length="384" mass="42081">HTVSKNPFGTKAGGTKPIRDQKANLHRERQPVNQYIATFFFFFFLVAGFHPAPHSAAVRSLYWDVAEDRLLIGTKGAELFELSRLTGDAILVSESHFDRTVQLQGLAVHPLRPELIVTAGGDHTVRLWHLEKRCVIAKTALDGALQSVAFSPDGKWLAVGFGGSESSKNHKDGAFAVLDGQTLELLHEGRDSKLGALDMTFSPDLTLLALASADHCVYFYSTLDNFSLRFKFSKPSGRATRLDFAADSSMARVSSDAFELLFVSTMDGSQITSPASAADVTWASHKCLFAWDAQGVWDIAGKPDDHVHALAKANTQEMLVAATNQGEIRVYNTPCLSRHTEQHKLHGHSLNVANVAFTCDDTRLVSIGANDKSLFVWKVTKTKL</sequence>
<evidence type="ECO:0000259" key="6">
    <source>
        <dbReference type="Pfam" id="PF23414"/>
    </source>
</evidence>
<dbReference type="Proteomes" id="UP000018948">
    <property type="component" value="Unassembled WGS sequence"/>
</dbReference>
<evidence type="ECO:0000256" key="1">
    <source>
        <dbReference type="ARBA" id="ARBA00022574"/>
    </source>
</evidence>
<dbReference type="PROSITE" id="PS50294">
    <property type="entry name" value="WD_REPEATS_REGION"/>
    <property type="match status" value="1"/>
</dbReference>
<dbReference type="PANTHER" id="PTHR13720">
    <property type="entry name" value="WD-40 REPEAT PROTEIN"/>
    <property type="match status" value="1"/>
</dbReference>
<dbReference type="AlphaFoldDB" id="W3A4Y0"/>
<accession>W3A4Y0</accession>
<dbReference type="InterPro" id="IPR050630">
    <property type="entry name" value="WD_repeat_EMAP"/>
</dbReference>
<gene>
    <name evidence="7" type="ORF">F442_00708</name>
</gene>